<organism evidence="1">
    <name type="scientific">Arundo donax</name>
    <name type="common">Giant reed</name>
    <name type="synonym">Donax arundinaceus</name>
    <dbReference type="NCBI Taxonomy" id="35708"/>
    <lineage>
        <taxon>Eukaryota</taxon>
        <taxon>Viridiplantae</taxon>
        <taxon>Streptophyta</taxon>
        <taxon>Embryophyta</taxon>
        <taxon>Tracheophyta</taxon>
        <taxon>Spermatophyta</taxon>
        <taxon>Magnoliopsida</taxon>
        <taxon>Liliopsida</taxon>
        <taxon>Poales</taxon>
        <taxon>Poaceae</taxon>
        <taxon>PACMAD clade</taxon>
        <taxon>Arundinoideae</taxon>
        <taxon>Arundineae</taxon>
        <taxon>Arundo</taxon>
    </lineage>
</organism>
<accession>A0A0A9EU89</accession>
<proteinExistence type="predicted"/>
<protein>
    <submittedName>
        <fullName evidence="1">Uncharacterized protein</fullName>
    </submittedName>
</protein>
<dbReference type="AlphaFoldDB" id="A0A0A9EU89"/>
<evidence type="ECO:0000313" key="1">
    <source>
        <dbReference type="EMBL" id="JAD99577.1"/>
    </source>
</evidence>
<reference evidence="1" key="2">
    <citation type="journal article" date="2015" name="Data Brief">
        <title>Shoot transcriptome of the giant reed, Arundo donax.</title>
        <authorList>
            <person name="Barrero R.A."/>
            <person name="Guerrero F.D."/>
            <person name="Moolhuijzen P."/>
            <person name="Goolsby J.A."/>
            <person name="Tidwell J."/>
            <person name="Bellgard S.E."/>
            <person name="Bellgard M.I."/>
        </authorList>
    </citation>
    <scope>NUCLEOTIDE SEQUENCE</scope>
    <source>
        <tissue evidence="1">Shoot tissue taken approximately 20 cm above the soil surface</tissue>
    </source>
</reference>
<name>A0A0A9EU89_ARUDO</name>
<sequence>MLRLNGMSSRHYRIYQEQVCPSFWQSLIVMSTWDGLTFFGSL</sequence>
<dbReference type="EMBL" id="GBRH01198318">
    <property type="protein sequence ID" value="JAD99577.1"/>
    <property type="molecule type" value="Transcribed_RNA"/>
</dbReference>
<reference evidence="1" key="1">
    <citation type="submission" date="2014-09" db="EMBL/GenBank/DDBJ databases">
        <authorList>
            <person name="Magalhaes I.L.F."/>
            <person name="Oliveira U."/>
            <person name="Santos F.R."/>
            <person name="Vidigal T.H.D.A."/>
            <person name="Brescovit A.D."/>
            <person name="Santos A.J."/>
        </authorList>
    </citation>
    <scope>NUCLEOTIDE SEQUENCE</scope>
    <source>
        <tissue evidence="1">Shoot tissue taken approximately 20 cm above the soil surface</tissue>
    </source>
</reference>